<dbReference type="RefSeq" id="WP_058074160.1">
    <property type="nucleotide sequence ID" value="NZ_DALYQI010000013.1"/>
</dbReference>
<feature type="chain" id="PRO_5041412742" evidence="3">
    <location>
        <begin position="26"/>
        <end position="357"/>
    </location>
</feature>
<dbReference type="Pfam" id="PF09375">
    <property type="entry name" value="Peptidase_M75"/>
    <property type="match status" value="1"/>
</dbReference>
<evidence type="ECO:0000313" key="6">
    <source>
        <dbReference type="Proteomes" id="UP001165292"/>
    </source>
</evidence>
<dbReference type="AlphaFoldDB" id="A0AA41WKR1"/>
<comment type="caution">
    <text evidence="5">The sequence shown here is derived from an EMBL/GenBank/DDBJ whole genome shotgun (WGS) entry which is preliminary data.</text>
</comment>
<evidence type="ECO:0000256" key="1">
    <source>
        <dbReference type="ARBA" id="ARBA00004196"/>
    </source>
</evidence>
<dbReference type="PROSITE" id="PS51257">
    <property type="entry name" value="PROKAR_LIPOPROTEIN"/>
    <property type="match status" value="1"/>
</dbReference>
<evidence type="ECO:0000256" key="3">
    <source>
        <dbReference type="SAM" id="SignalP"/>
    </source>
</evidence>
<dbReference type="InterPro" id="IPR034984">
    <property type="entry name" value="Imelysin-like_IPPA"/>
</dbReference>
<evidence type="ECO:0000256" key="2">
    <source>
        <dbReference type="ARBA" id="ARBA00022729"/>
    </source>
</evidence>
<evidence type="ECO:0000313" key="5">
    <source>
        <dbReference type="EMBL" id="MCO7544328.1"/>
    </source>
</evidence>
<dbReference type="Gene3D" id="1.20.1420.20">
    <property type="entry name" value="M75 peptidase, HXXE motif"/>
    <property type="match status" value="1"/>
</dbReference>
<name>A0AA41WKR1_9GAMM</name>
<sequence length="357" mass="38857">MYRIRNIHAAGMAALGLLLSACSPSDPFTKTSKSLAGEVLLPAYTQWAESDRRLAASAIAYCAGNEDLAAAREAFFQAQRAWAGLQPLLVGPMGEGNRAWQVQFWPDKKNLVGRQIAALLKNNPQLTRADLESGSVVLQGLSAYEYVLFDEAVTLQDSATKARYCPLLIAIGEHQQQLASEILEQWKAADGMAAQLSKFPNERYADAAEAIADLIRVQVTALDGLKKKLGAPLGRQTKGHPQPYQAEAWRSDATLISIEAAIAGAQRLWQGADGKGLRQLLDSDQAEIATRIDRAYEAVLQELNALGQPFSELIADQSGRERLNTLYERIDTLHRLHQGELAGALGIQIGFNAHDGD</sequence>
<protein>
    <submittedName>
        <fullName evidence="5">Imelysin</fullName>
    </submittedName>
</protein>
<dbReference type="InterPro" id="IPR018976">
    <property type="entry name" value="Imelysin-like"/>
</dbReference>
<dbReference type="InterPro" id="IPR038352">
    <property type="entry name" value="Imelysin_sf"/>
</dbReference>
<evidence type="ECO:0000259" key="4">
    <source>
        <dbReference type="Pfam" id="PF09375"/>
    </source>
</evidence>
<proteinExistence type="predicted"/>
<dbReference type="EMBL" id="JAMYBS010000005">
    <property type="protein sequence ID" value="MCO7544328.1"/>
    <property type="molecule type" value="Genomic_DNA"/>
</dbReference>
<feature type="signal peptide" evidence="3">
    <location>
        <begin position="1"/>
        <end position="25"/>
    </location>
</feature>
<dbReference type="CDD" id="cd14659">
    <property type="entry name" value="Imelysin-like_IPPA"/>
    <property type="match status" value="1"/>
</dbReference>
<organism evidence="5 6">
    <name type="scientific">Stutzerimonas nitrititolerans</name>
    <dbReference type="NCBI Taxonomy" id="2482751"/>
    <lineage>
        <taxon>Bacteria</taxon>
        <taxon>Pseudomonadati</taxon>
        <taxon>Pseudomonadota</taxon>
        <taxon>Gammaproteobacteria</taxon>
        <taxon>Pseudomonadales</taxon>
        <taxon>Pseudomonadaceae</taxon>
        <taxon>Stutzerimonas</taxon>
    </lineage>
</organism>
<gene>
    <name evidence="5" type="ORF">NJF43_06105</name>
</gene>
<comment type="subcellular location">
    <subcellularLocation>
        <location evidence="1">Cell envelope</location>
    </subcellularLocation>
</comment>
<reference evidence="5" key="1">
    <citation type="submission" date="2022-06" db="EMBL/GenBank/DDBJ databases">
        <title>Detection of beta-lactamases in bacteria of animal origin.</title>
        <authorList>
            <person name="Mlynarcik P."/>
            <person name="Zdarska V."/>
            <person name="Chudobova H."/>
            <person name="Prochazkova P."/>
            <person name="Hricova K."/>
            <person name="Mezerova K."/>
            <person name="Bardon J."/>
            <person name="Dolejska M."/>
            <person name="Sukkar I."/>
            <person name="Kolar M."/>
        </authorList>
    </citation>
    <scope>NUCLEOTIDE SEQUENCE</scope>
    <source>
        <strain evidence="5">S 300-3</strain>
    </source>
</reference>
<keyword evidence="2 3" id="KW-0732">Signal</keyword>
<dbReference type="Proteomes" id="UP001165292">
    <property type="component" value="Unassembled WGS sequence"/>
</dbReference>
<feature type="domain" description="Imelysin-like" evidence="4">
    <location>
        <begin position="41"/>
        <end position="336"/>
    </location>
</feature>
<accession>A0AA41WKR1</accession>
<dbReference type="GO" id="GO:0030313">
    <property type="term" value="C:cell envelope"/>
    <property type="evidence" value="ECO:0007669"/>
    <property type="project" value="UniProtKB-SubCell"/>
</dbReference>